<evidence type="ECO:0000313" key="2">
    <source>
        <dbReference type="Proteomes" id="UP000054703"/>
    </source>
</evidence>
<sequence length="63" mass="7574">MEIKSELLQVRYSKRTEQRSVELLHVFSKTLNEMEFTARIKKVIPYMQQINEHLIPKSTLKKL</sequence>
<reference evidence="1 2" key="1">
    <citation type="submission" date="2015-11" db="EMBL/GenBank/DDBJ databases">
        <title>Genomic analysis of 38 Legionella species identifies large and diverse effector repertoires.</title>
        <authorList>
            <person name="Burstein D."/>
            <person name="Amaro F."/>
            <person name="Zusman T."/>
            <person name="Lifshitz Z."/>
            <person name="Cohen O."/>
            <person name="Gilbert J.A."/>
            <person name="Pupko T."/>
            <person name="Shuman H.A."/>
            <person name="Segal G."/>
        </authorList>
    </citation>
    <scope>NUCLEOTIDE SEQUENCE [LARGE SCALE GENOMIC DNA]</scope>
    <source>
        <strain evidence="1 2">SC-63-C7</strain>
    </source>
</reference>
<dbReference type="PATRIC" id="fig|45074.5.peg.3789"/>
<comment type="caution">
    <text evidence="1">The sequence shown here is derived from an EMBL/GenBank/DDBJ whole genome shotgun (WGS) entry which is preliminary data.</text>
</comment>
<feature type="non-terminal residue" evidence="1">
    <location>
        <position position="63"/>
    </location>
</feature>
<dbReference type="AlphaFoldDB" id="A0A0W0Y7Y4"/>
<accession>A0A0W0Y7Y4</accession>
<gene>
    <name evidence="1" type="ORF">Lsan_3521</name>
</gene>
<dbReference type="STRING" id="45074.Lsan_3521"/>
<proteinExistence type="predicted"/>
<name>A0A0W0Y7Y4_9GAMM</name>
<keyword evidence="2" id="KW-1185">Reference proteome</keyword>
<dbReference type="EMBL" id="LNYU01000091">
    <property type="protein sequence ID" value="KTD53111.1"/>
    <property type="molecule type" value="Genomic_DNA"/>
</dbReference>
<protein>
    <submittedName>
        <fullName evidence="1">Ankyrin repeat protein</fullName>
    </submittedName>
</protein>
<dbReference type="Proteomes" id="UP000054703">
    <property type="component" value="Unassembled WGS sequence"/>
</dbReference>
<organism evidence="1 2">
    <name type="scientific">Legionella santicrucis</name>
    <dbReference type="NCBI Taxonomy" id="45074"/>
    <lineage>
        <taxon>Bacteria</taxon>
        <taxon>Pseudomonadati</taxon>
        <taxon>Pseudomonadota</taxon>
        <taxon>Gammaproteobacteria</taxon>
        <taxon>Legionellales</taxon>
        <taxon>Legionellaceae</taxon>
        <taxon>Legionella</taxon>
    </lineage>
</organism>
<evidence type="ECO:0000313" key="1">
    <source>
        <dbReference type="EMBL" id="KTD53111.1"/>
    </source>
</evidence>